<dbReference type="GO" id="GO:0003700">
    <property type="term" value="F:DNA-binding transcription factor activity"/>
    <property type="evidence" value="ECO:0007669"/>
    <property type="project" value="InterPro"/>
</dbReference>
<evidence type="ECO:0000256" key="10">
    <source>
        <dbReference type="PIRSR" id="PIRSR602481-2"/>
    </source>
</evidence>
<keyword evidence="4" id="KW-0678">Repressor</keyword>
<dbReference type="Gene3D" id="3.30.1490.190">
    <property type="match status" value="1"/>
</dbReference>
<feature type="binding site" evidence="9">
    <location>
        <position position="95"/>
    </location>
    <ligand>
        <name>Zn(2+)</name>
        <dbReference type="ChEBI" id="CHEBI:29105"/>
    </ligand>
</feature>
<evidence type="ECO:0000256" key="6">
    <source>
        <dbReference type="ARBA" id="ARBA00023015"/>
    </source>
</evidence>
<dbReference type="STRING" id="632773.BBEV_1250"/>
<comment type="similarity">
    <text evidence="2">Belongs to the Fur family.</text>
</comment>
<keyword evidence="5 9" id="KW-0862">Zinc</keyword>
<name>A0A1D7QUI3_9BACI</name>
<dbReference type="CDD" id="cd07153">
    <property type="entry name" value="Fur_like"/>
    <property type="match status" value="1"/>
</dbReference>
<evidence type="ECO:0000256" key="5">
    <source>
        <dbReference type="ARBA" id="ARBA00022833"/>
    </source>
</evidence>
<dbReference type="KEGG" id="bbev:BBEV_1250"/>
<keyword evidence="10" id="KW-0408">Iron</keyword>
<dbReference type="PANTHER" id="PTHR33202">
    <property type="entry name" value="ZINC UPTAKE REGULATION PROTEIN"/>
    <property type="match status" value="1"/>
</dbReference>
<evidence type="ECO:0000256" key="3">
    <source>
        <dbReference type="ARBA" id="ARBA00022490"/>
    </source>
</evidence>
<dbReference type="EMBL" id="CP012502">
    <property type="protein sequence ID" value="AOM82618.1"/>
    <property type="molecule type" value="Genomic_DNA"/>
</dbReference>
<dbReference type="GO" id="GO:0005737">
    <property type="term" value="C:cytoplasm"/>
    <property type="evidence" value="ECO:0007669"/>
    <property type="project" value="UniProtKB-SubCell"/>
</dbReference>
<dbReference type="InterPro" id="IPR036390">
    <property type="entry name" value="WH_DNA-bd_sf"/>
</dbReference>
<evidence type="ECO:0000256" key="7">
    <source>
        <dbReference type="ARBA" id="ARBA00023125"/>
    </source>
</evidence>
<evidence type="ECO:0000256" key="4">
    <source>
        <dbReference type="ARBA" id="ARBA00022491"/>
    </source>
</evidence>
<dbReference type="InterPro" id="IPR036388">
    <property type="entry name" value="WH-like_DNA-bd_sf"/>
</dbReference>
<dbReference type="GO" id="GO:1900376">
    <property type="term" value="P:regulation of secondary metabolite biosynthetic process"/>
    <property type="evidence" value="ECO:0007669"/>
    <property type="project" value="TreeGrafter"/>
</dbReference>
<keyword evidence="6" id="KW-0805">Transcription regulation</keyword>
<evidence type="ECO:0000256" key="9">
    <source>
        <dbReference type="PIRSR" id="PIRSR602481-1"/>
    </source>
</evidence>
<dbReference type="AlphaFoldDB" id="A0A1D7QUI3"/>
<protein>
    <submittedName>
        <fullName evidence="11">Zinc uptake regulation protein ZUR</fullName>
    </submittedName>
</protein>
<dbReference type="Gene3D" id="1.10.10.10">
    <property type="entry name" value="Winged helix-like DNA-binding domain superfamily/Winged helix DNA-binding domain"/>
    <property type="match status" value="1"/>
</dbReference>
<feature type="binding site" evidence="9">
    <location>
        <position position="132"/>
    </location>
    <ligand>
        <name>Zn(2+)</name>
        <dbReference type="ChEBI" id="CHEBI:29105"/>
    </ligand>
</feature>
<keyword evidence="9" id="KW-0479">Metal-binding</keyword>
<dbReference type="GO" id="GO:0008270">
    <property type="term" value="F:zinc ion binding"/>
    <property type="evidence" value="ECO:0007669"/>
    <property type="project" value="TreeGrafter"/>
</dbReference>
<dbReference type="InterPro" id="IPR002481">
    <property type="entry name" value="FUR"/>
</dbReference>
<comment type="cofactor">
    <cofactor evidence="9">
        <name>Zn(2+)</name>
        <dbReference type="ChEBI" id="CHEBI:29105"/>
    </cofactor>
    <text evidence="9">Binds 1 zinc ion per subunit.</text>
</comment>
<proteinExistence type="inferred from homology"/>
<evidence type="ECO:0000313" key="11">
    <source>
        <dbReference type="EMBL" id="AOM82618.1"/>
    </source>
</evidence>
<feature type="binding site" evidence="9">
    <location>
        <position position="135"/>
    </location>
    <ligand>
        <name>Zn(2+)</name>
        <dbReference type="ChEBI" id="CHEBI:29105"/>
    </ligand>
</feature>
<feature type="binding site" evidence="10">
    <location>
        <position position="89"/>
    </location>
    <ligand>
        <name>Fe cation</name>
        <dbReference type="ChEBI" id="CHEBI:24875"/>
    </ligand>
</feature>
<keyword evidence="3" id="KW-0963">Cytoplasm</keyword>
<accession>A0A1D7QUI3</accession>
<dbReference type="GO" id="GO:0000976">
    <property type="term" value="F:transcription cis-regulatory region binding"/>
    <property type="evidence" value="ECO:0007669"/>
    <property type="project" value="TreeGrafter"/>
</dbReference>
<dbReference type="Pfam" id="PF01475">
    <property type="entry name" value="FUR"/>
    <property type="match status" value="1"/>
</dbReference>
<dbReference type="Proteomes" id="UP000094463">
    <property type="component" value="Chromosome"/>
</dbReference>
<feature type="binding site" evidence="10">
    <location>
        <position position="124"/>
    </location>
    <ligand>
        <name>Fe cation</name>
        <dbReference type="ChEBI" id="CHEBI:24875"/>
    </ligand>
</feature>
<dbReference type="InterPro" id="IPR043135">
    <property type="entry name" value="Fur_C"/>
</dbReference>
<comment type="subcellular location">
    <subcellularLocation>
        <location evidence="1">Cytoplasm</location>
    </subcellularLocation>
</comment>
<reference evidence="11 12" key="1">
    <citation type="submission" date="2015-08" db="EMBL/GenBank/DDBJ databases">
        <title>The complete genome sequence of Bacillus beveridgei MLTeJB.</title>
        <authorList>
            <person name="Hanson T.E."/>
            <person name="Mesa C."/>
            <person name="Basesman S.M."/>
            <person name="Oremland R.S."/>
        </authorList>
    </citation>
    <scope>NUCLEOTIDE SEQUENCE [LARGE SCALE GENOMIC DNA]</scope>
    <source>
        <strain evidence="11 12">MLTeJB</strain>
    </source>
</reference>
<sequence>MQIDNAMAQLKEQGYKFTAKRYDILSFLIKEARYVTAKEILEDLKDKHDGLSFDTIYRNLALFEASDLLEETELDGEKRFRIACSVDEHHHHLICLTCGKTEHIHHCPMDQKLISSKGFTVTGHKFEIYGYCPECVV</sequence>
<feature type="binding site" evidence="9">
    <location>
        <position position="98"/>
    </location>
    <ligand>
        <name>Zn(2+)</name>
        <dbReference type="ChEBI" id="CHEBI:29105"/>
    </ligand>
</feature>
<organism evidence="11 12">
    <name type="scientific">Salisediminibacterium beveridgei</name>
    <dbReference type="NCBI Taxonomy" id="632773"/>
    <lineage>
        <taxon>Bacteria</taxon>
        <taxon>Bacillati</taxon>
        <taxon>Bacillota</taxon>
        <taxon>Bacilli</taxon>
        <taxon>Bacillales</taxon>
        <taxon>Bacillaceae</taxon>
        <taxon>Salisediminibacterium</taxon>
    </lineage>
</organism>
<keyword evidence="7" id="KW-0238">DNA-binding</keyword>
<comment type="cofactor">
    <cofactor evidence="10">
        <name>Mn(2+)</name>
        <dbReference type="ChEBI" id="CHEBI:29035"/>
    </cofactor>
    <cofactor evidence="10">
        <name>Fe(2+)</name>
        <dbReference type="ChEBI" id="CHEBI:29033"/>
    </cofactor>
    <text evidence="10">Binds 1 Mn(2+) or Fe(2+) ion per subunit.</text>
</comment>
<dbReference type="RefSeq" id="WP_069364686.1">
    <property type="nucleotide sequence ID" value="NZ_CP012502.1"/>
</dbReference>
<dbReference type="OrthoDB" id="8659436at2"/>
<keyword evidence="12" id="KW-1185">Reference proteome</keyword>
<evidence type="ECO:0000256" key="1">
    <source>
        <dbReference type="ARBA" id="ARBA00004496"/>
    </source>
</evidence>
<evidence type="ECO:0000256" key="2">
    <source>
        <dbReference type="ARBA" id="ARBA00007957"/>
    </source>
</evidence>
<dbReference type="PANTHER" id="PTHR33202:SF1">
    <property type="entry name" value="FERRIC UPTAKE REGULATION PROTEIN"/>
    <property type="match status" value="1"/>
</dbReference>
<dbReference type="GO" id="GO:0045892">
    <property type="term" value="P:negative regulation of DNA-templated transcription"/>
    <property type="evidence" value="ECO:0007669"/>
    <property type="project" value="TreeGrafter"/>
</dbReference>
<evidence type="ECO:0000256" key="8">
    <source>
        <dbReference type="ARBA" id="ARBA00023163"/>
    </source>
</evidence>
<gene>
    <name evidence="11" type="primary">zur</name>
    <name evidence="11" type="ORF">BBEV_1250</name>
</gene>
<dbReference type="PATRIC" id="fig|632773.3.peg.1322"/>
<evidence type="ECO:0000313" key="12">
    <source>
        <dbReference type="Proteomes" id="UP000094463"/>
    </source>
</evidence>
<keyword evidence="8" id="KW-0804">Transcription</keyword>
<dbReference type="SUPFAM" id="SSF46785">
    <property type="entry name" value="Winged helix' DNA-binding domain"/>
    <property type="match status" value="1"/>
</dbReference>